<dbReference type="Proteomes" id="UP000182427">
    <property type="component" value="Chromosome I"/>
</dbReference>
<evidence type="ECO:0000313" key="3">
    <source>
        <dbReference type="EMBL" id="SDF94147.1"/>
    </source>
</evidence>
<accession>A0A1G7Q6D0</accession>
<evidence type="ECO:0000313" key="4">
    <source>
        <dbReference type="Proteomes" id="UP000182427"/>
    </source>
</evidence>
<dbReference type="InterPro" id="IPR013538">
    <property type="entry name" value="ASHA1/2-like_C"/>
</dbReference>
<protein>
    <submittedName>
        <fullName evidence="3">Uncharacterized conserved protein YndB, AHSA1/START domain</fullName>
    </submittedName>
</protein>
<reference evidence="3 4" key="1">
    <citation type="submission" date="2016-10" db="EMBL/GenBank/DDBJ databases">
        <authorList>
            <person name="de Groot N.N."/>
        </authorList>
    </citation>
    <scope>NUCLEOTIDE SEQUENCE [LARGE SCALE GENOMIC DNA]</scope>
    <source>
        <strain evidence="3 4">GAS232</strain>
    </source>
</reference>
<dbReference type="OrthoDB" id="9803476at2"/>
<organism evidence="3 4">
    <name type="scientific">Terriglobus roseus</name>
    <dbReference type="NCBI Taxonomy" id="392734"/>
    <lineage>
        <taxon>Bacteria</taxon>
        <taxon>Pseudomonadati</taxon>
        <taxon>Acidobacteriota</taxon>
        <taxon>Terriglobia</taxon>
        <taxon>Terriglobales</taxon>
        <taxon>Acidobacteriaceae</taxon>
        <taxon>Terriglobus</taxon>
    </lineage>
</organism>
<proteinExistence type="inferred from homology"/>
<dbReference type="RefSeq" id="WP_083346515.1">
    <property type="nucleotide sequence ID" value="NZ_LT629690.1"/>
</dbReference>
<evidence type="ECO:0000256" key="1">
    <source>
        <dbReference type="ARBA" id="ARBA00006817"/>
    </source>
</evidence>
<feature type="domain" description="Activator of Hsp90 ATPase homologue 1/2-like C-terminal" evidence="2">
    <location>
        <begin position="21"/>
        <end position="162"/>
    </location>
</feature>
<sequence>MNDRTITLGTFTIERHYPHLPEKVFDAFRDPIKKRRWMGGEGDPNSAARKHHGQDFEIVSFEMNFKVDEFERWTFRVPGGELMRNDTRYHRIIPNHSIVFVYTMDCGEHRMSSSQNTVEFIREGQGTKLVFTEQGVYFDDPEAGRGREIGTNDILNKLGEELDRNG</sequence>
<evidence type="ECO:0000259" key="2">
    <source>
        <dbReference type="Pfam" id="PF08327"/>
    </source>
</evidence>
<dbReference type="Pfam" id="PF08327">
    <property type="entry name" value="AHSA1"/>
    <property type="match status" value="1"/>
</dbReference>
<gene>
    <name evidence="3" type="ORF">SAMN05444167_3770</name>
</gene>
<name>A0A1G7Q6D0_9BACT</name>
<dbReference type="AlphaFoldDB" id="A0A1G7Q6D0"/>
<dbReference type="InterPro" id="IPR023393">
    <property type="entry name" value="START-like_dom_sf"/>
</dbReference>
<comment type="similarity">
    <text evidence="1">Belongs to the AHA1 family.</text>
</comment>
<keyword evidence="4" id="KW-1185">Reference proteome</keyword>
<dbReference type="SUPFAM" id="SSF55961">
    <property type="entry name" value="Bet v1-like"/>
    <property type="match status" value="1"/>
</dbReference>
<dbReference type="Gene3D" id="3.30.530.20">
    <property type="match status" value="1"/>
</dbReference>
<dbReference type="EMBL" id="LT629690">
    <property type="protein sequence ID" value="SDF94147.1"/>
    <property type="molecule type" value="Genomic_DNA"/>
</dbReference>